<protein>
    <submittedName>
        <fullName evidence="1">Uncharacterized protein</fullName>
    </submittedName>
</protein>
<dbReference type="EMBL" id="BK032587">
    <property type="protein sequence ID" value="DAF49772.1"/>
    <property type="molecule type" value="Genomic_DNA"/>
</dbReference>
<reference evidence="1" key="1">
    <citation type="journal article" date="2021" name="Proc. Natl. Acad. Sci. U.S.A.">
        <title>A Catalog of Tens of Thousands of Viruses from Human Metagenomes Reveals Hidden Associations with Chronic Diseases.</title>
        <authorList>
            <person name="Tisza M.J."/>
            <person name="Buck C.B."/>
        </authorList>
    </citation>
    <scope>NUCLEOTIDE SEQUENCE</scope>
    <source>
        <strain evidence="1">CtXfh4</strain>
    </source>
</reference>
<evidence type="ECO:0000313" key="1">
    <source>
        <dbReference type="EMBL" id="DAF49772.1"/>
    </source>
</evidence>
<proteinExistence type="predicted"/>
<accession>A0A8S5SFB1</accession>
<organism evidence="1">
    <name type="scientific">Siphoviridae sp. ctXfh4</name>
    <dbReference type="NCBI Taxonomy" id="2827887"/>
    <lineage>
        <taxon>Viruses</taxon>
        <taxon>Duplodnaviria</taxon>
        <taxon>Heunggongvirae</taxon>
        <taxon>Uroviricota</taxon>
        <taxon>Caudoviricetes</taxon>
    </lineage>
</organism>
<name>A0A8S5SFB1_9CAUD</name>
<sequence>MRFEIREFLVSYRKVALIFQAHTRIYGFK</sequence>